<dbReference type="RefSeq" id="WP_186345195.1">
    <property type="nucleotide sequence ID" value="NZ_BMMR01000003.1"/>
</dbReference>
<accession>A0ABR6U6B5</accession>
<comment type="caution">
    <text evidence="3">The sequence shown here is derived from an EMBL/GenBank/DDBJ whole genome shotgun (WGS) entry which is preliminary data.</text>
</comment>
<sequence length="189" mass="21051">MTTPSPAPEAPEAPDAPEPDSKDWTWVLARPCPDCGYDAASIDRGRLGALVREDAVAWEQVLAGPGTTERPDPATWSPTEYACHVRDVHRVFAERVALMLAEETPTFENWDQDATAAADRYDLQRPEAVLPQLVGAAERVAAAYDAVPDDAWERRGLRSNGSAFTVDTLARYHLHDLVHHRWDVRLSRR</sequence>
<dbReference type="InterPro" id="IPR034660">
    <property type="entry name" value="DinB/YfiT-like"/>
</dbReference>
<proteinExistence type="predicted"/>
<dbReference type="SUPFAM" id="SSF109854">
    <property type="entry name" value="DinB/YfiT-like putative metalloenzymes"/>
    <property type="match status" value="1"/>
</dbReference>
<name>A0ABR6U6B5_9ACTN</name>
<evidence type="ECO:0000259" key="2">
    <source>
        <dbReference type="Pfam" id="PF12867"/>
    </source>
</evidence>
<dbReference type="Proteomes" id="UP000604001">
    <property type="component" value="Unassembled WGS sequence"/>
</dbReference>
<evidence type="ECO:0000313" key="3">
    <source>
        <dbReference type="EMBL" id="MBC2959930.1"/>
    </source>
</evidence>
<dbReference type="EMBL" id="JACMYC010000003">
    <property type="protein sequence ID" value="MBC2959930.1"/>
    <property type="molecule type" value="Genomic_DNA"/>
</dbReference>
<feature type="region of interest" description="Disordered" evidence="1">
    <location>
        <begin position="1"/>
        <end position="24"/>
    </location>
</feature>
<gene>
    <name evidence="3" type="ORF">H7344_06445</name>
</gene>
<feature type="domain" description="DinB-like" evidence="2">
    <location>
        <begin position="68"/>
        <end position="182"/>
    </location>
</feature>
<protein>
    <submittedName>
        <fullName evidence="3">DinB family protein</fullName>
    </submittedName>
</protein>
<dbReference type="Pfam" id="PF12867">
    <property type="entry name" value="DinB_2"/>
    <property type="match status" value="1"/>
</dbReference>
<reference evidence="3 4" key="1">
    <citation type="submission" date="2020-08" db="EMBL/GenBank/DDBJ databases">
        <title>novel species in genus Nocardioides.</title>
        <authorList>
            <person name="Zhang G."/>
        </authorList>
    </citation>
    <scope>NUCLEOTIDE SEQUENCE [LARGE SCALE GENOMIC DNA]</scope>
    <source>
        <strain evidence="3 4">SC8A-24</strain>
    </source>
</reference>
<evidence type="ECO:0000313" key="4">
    <source>
        <dbReference type="Proteomes" id="UP000604001"/>
    </source>
</evidence>
<dbReference type="Gene3D" id="1.20.120.450">
    <property type="entry name" value="dinb family like domain"/>
    <property type="match status" value="1"/>
</dbReference>
<keyword evidence="4" id="KW-1185">Reference proteome</keyword>
<dbReference type="InterPro" id="IPR024775">
    <property type="entry name" value="DinB-like"/>
</dbReference>
<feature type="compositionally biased region" description="Pro residues" evidence="1">
    <location>
        <begin position="1"/>
        <end position="16"/>
    </location>
</feature>
<evidence type="ECO:0000256" key="1">
    <source>
        <dbReference type="SAM" id="MobiDB-lite"/>
    </source>
</evidence>
<organism evidence="3 4">
    <name type="scientific">Nocardioides deserti</name>
    <dbReference type="NCBI Taxonomy" id="1588644"/>
    <lineage>
        <taxon>Bacteria</taxon>
        <taxon>Bacillati</taxon>
        <taxon>Actinomycetota</taxon>
        <taxon>Actinomycetes</taxon>
        <taxon>Propionibacteriales</taxon>
        <taxon>Nocardioidaceae</taxon>
        <taxon>Nocardioides</taxon>
    </lineage>
</organism>